<dbReference type="InterPro" id="IPR029021">
    <property type="entry name" value="Prot-tyrosine_phosphatase-like"/>
</dbReference>
<dbReference type="EMBL" id="RCHR01000001">
    <property type="protein sequence ID" value="RLL48269.1"/>
    <property type="molecule type" value="Genomic_DNA"/>
</dbReference>
<evidence type="ECO:0000256" key="1">
    <source>
        <dbReference type="ARBA" id="ARBA00009580"/>
    </source>
</evidence>
<dbReference type="PANTHER" id="PTHR31126:SF1">
    <property type="entry name" value="TYROSINE SPECIFIC PROTEIN PHOSPHATASES DOMAIN-CONTAINING PROTEIN"/>
    <property type="match status" value="1"/>
</dbReference>
<dbReference type="OrthoDB" id="1188001at2"/>
<dbReference type="GO" id="GO:0004721">
    <property type="term" value="F:phosphoprotein phosphatase activity"/>
    <property type="evidence" value="ECO:0007669"/>
    <property type="project" value="InterPro"/>
</dbReference>
<dbReference type="PANTHER" id="PTHR31126">
    <property type="entry name" value="TYROSINE-PROTEIN PHOSPHATASE"/>
    <property type="match status" value="1"/>
</dbReference>
<dbReference type="Proteomes" id="UP000270219">
    <property type="component" value="Unassembled WGS sequence"/>
</dbReference>
<sequence>MKNAKLNWVRLPIGEIENCRDLGGYNTAYGQQTKWHAFLRSSELSKLTTEDIAFLKEYGVNTVIDLRRKDEIEQFYNPLADLNSFTYHNISFITERASDITRYRDNADFFTMGDFYIELLKQHNTVKALFETIASAEEGCVLFHCQVGKDRTGVLAMLLLWLAGVVKKDIVSNYEVSFSNLESLHELKLKVDNPRFLISDREDILKAYDYVYENFGDAENYLKHIGLTEETVELVKERFIEDYQDVPVAAAIED</sequence>
<evidence type="ECO:0000313" key="2">
    <source>
        <dbReference type="EMBL" id="RLL48269.1"/>
    </source>
</evidence>
<reference evidence="2 3" key="1">
    <citation type="submission" date="2018-10" db="EMBL/GenBank/DDBJ databases">
        <title>Oceanobacillus sp. YLB-02 draft genome.</title>
        <authorList>
            <person name="Yu L."/>
        </authorList>
    </citation>
    <scope>NUCLEOTIDE SEQUENCE [LARGE SCALE GENOMIC DNA]</scope>
    <source>
        <strain evidence="2 3">YLB-02</strain>
    </source>
</reference>
<dbReference type="PROSITE" id="PS00383">
    <property type="entry name" value="TYR_PHOSPHATASE_1"/>
    <property type="match status" value="1"/>
</dbReference>
<protein>
    <submittedName>
        <fullName evidence="2">Tyrosine-protein phosphatase</fullName>
    </submittedName>
</protein>
<organism evidence="2 3">
    <name type="scientific">Oceanobacillus piezotolerans</name>
    <dbReference type="NCBI Taxonomy" id="2448030"/>
    <lineage>
        <taxon>Bacteria</taxon>
        <taxon>Bacillati</taxon>
        <taxon>Bacillota</taxon>
        <taxon>Bacilli</taxon>
        <taxon>Bacillales</taxon>
        <taxon>Bacillaceae</taxon>
        <taxon>Oceanobacillus</taxon>
    </lineage>
</organism>
<proteinExistence type="inferred from homology"/>
<dbReference type="InterPro" id="IPR016130">
    <property type="entry name" value="Tyr_Pase_AS"/>
</dbReference>
<keyword evidence="3" id="KW-1185">Reference proteome</keyword>
<gene>
    <name evidence="2" type="ORF">D8M04_03060</name>
</gene>
<dbReference type="Gene3D" id="3.90.190.10">
    <property type="entry name" value="Protein tyrosine phosphatase superfamily"/>
    <property type="match status" value="1"/>
</dbReference>
<name>A0A498DIA0_9BACI</name>
<dbReference type="InterPro" id="IPR026893">
    <property type="entry name" value="Tyr/Ser_Pase_IphP-type"/>
</dbReference>
<dbReference type="Pfam" id="PF13350">
    <property type="entry name" value="Y_phosphatase3"/>
    <property type="match status" value="1"/>
</dbReference>
<dbReference type="SUPFAM" id="SSF52799">
    <property type="entry name" value="(Phosphotyrosine protein) phosphatases II"/>
    <property type="match status" value="1"/>
</dbReference>
<accession>A0A498DIA0</accession>
<comment type="similarity">
    <text evidence="1">Belongs to the protein-tyrosine phosphatase family.</text>
</comment>
<dbReference type="RefSeq" id="WP_121521295.1">
    <property type="nucleotide sequence ID" value="NZ_RCHR01000001.1"/>
</dbReference>
<comment type="caution">
    <text evidence="2">The sequence shown here is derived from an EMBL/GenBank/DDBJ whole genome shotgun (WGS) entry which is preliminary data.</text>
</comment>
<evidence type="ECO:0000313" key="3">
    <source>
        <dbReference type="Proteomes" id="UP000270219"/>
    </source>
</evidence>
<dbReference type="AlphaFoldDB" id="A0A498DIA0"/>